<protein>
    <submittedName>
        <fullName evidence="1">ManO</fullName>
    </submittedName>
</protein>
<dbReference type="STRING" id="1122152.GCA_000425905_01148"/>
<gene>
    <name evidence="1" type="ORF">FC23_GL000480</name>
</gene>
<name>A0A0R1RXQ6_9LACO</name>
<dbReference type="AlphaFoldDB" id="A0A0R1RXQ6"/>
<sequence>MVQAINNQVDLTMSATWQRGVPCYGKVMIGNKGFEFYNEKNIQDYIQIPWEEVTYVVAAVHFKGKYIPRFEIRTRKNGNFIFSVKEPHRCLKAMTKYLPADHLRRALSYWQKVKLRLLGHK</sequence>
<accession>A0A0R1RXQ6</accession>
<comment type="caution">
    <text evidence="1">The sequence shown here is derived from an EMBL/GenBank/DDBJ whole genome shotgun (WGS) entry which is preliminary data.</text>
</comment>
<dbReference type="InterPro" id="IPR010360">
    <property type="entry name" value="DUF956"/>
</dbReference>
<dbReference type="OrthoDB" id="1646215at2"/>
<dbReference type="RefSeq" id="WP_027825112.1">
    <property type="nucleotide sequence ID" value="NZ_AUEI01000009.1"/>
</dbReference>
<dbReference type="Pfam" id="PF06115">
    <property type="entry name" value="DUF956"/>
    <property type="match status" value="1"/>
</dbReference>
<dbReference type="PIRSF" id="PIRSF021265">
    <property type="entry name" value="DUF956"/>
    <property type="match status" value="1"/>
</dbReference>
<evidence type="ECO:0000313" key="1">
    <source>
        <dbReference type="EMBL" id="KRL61798.1"/>
    </source>
</evidence>
<evidence type="ECO:0000313" key="2">
    <source>
        <dbReference type="Proteomes" id="UP000051931"/>
    </source>
</evidence>
<dbReference type="Proteomes" id="UP000051931">
    <property type="component" value="Unassembled WGS sequence"/>
</dbReference>
<proteinExistence type="predicted"/>
<dbReference type="PATRIC" id="fig|1122152.4.peg.488"/>
<dbReference type="eggNOG" id="COG4687">
    <property type="taxonomic scope" value="Bacteria"/>
</dbReference>
<reference evidence="1 2" key="1">
    <citation type="journal article" date="2015" name="Genome Announc.">
        <title>Expanding the biotechnology potential of lactobacilli through comparative genomics of 213 strains and associated genera.</title>
        <authorList>
            <person name="Sun Z."/>
            <person name="Harris H.M."/>
            <person name="McCann A."/>
            <person name="Guo C."/>
            <person name="Argimon S."/>
            <person name="Zhang W."/>
            <person name="Yang X."/>
            <person name="Jeffery I.B."/>
            <person name="Cooney J.C."/>
            <person name="Kagawa T.F."/>
            <person name="Liu W."/>
            <person name="Song Y."/>
            <person name="Salvetti E."/>
            <person name="Wrobel A."/>
            <person name="Rasinkangas P."/>
            <person name="Parkhill J."/>
            <person name="Rea M.C."/>
            <person name="O'Sullivan O."/>
            <person name="Ritari J."/>
            <person name="Douillard F.P."/>
            <person name="Paul Ross R."/>
            <person name="Yang R."/>
            <person name="Briner A.E."/>
            <person name="Felis G.E."/>
            <person name="de Vos W.M."/>
            <person name="Barrangou R."/>
            <person name="Klaenhammer T.R."/>
            <person name="Caufield P.W."/>
            <person name="Cui Y."/>
            <person name="Zhang H."/>
            <person name="O'Toole P.W."/>
        </authorList>
    </citation>
    <scope>NUCLEOTIDE SEQUENCE [LARGE SCALE GENOMIC DNA]</scope>
    <source>
        <strain evidence="1 2">DSM 15354</strain>
    </source>
</reference>
<keyword evidence="2" id="KW-1185">Reference proteome</keyword>
<organism evidence="1 2">
    <name type="scientific">Lactobacillus psittaci DSM 15354</name>
    <dbReference type="NCBI Taxonomy" id="1122152"/>
    <lineage>
        <taxon>Bacteria</taxon>
        <taxon>Bacillati</taxon>
        <taxon>Bacillota</taxon>
        <taxon>Bacilli</taxon>
        <taxon>Lactobacillales</taxon>
        <taxon>Lactobacillaceae</taxon>
        <taxon>Lactobacillus</taxon>
    </lineage>
</organism>
<dbReference type="EMBL" id="AZFB01000019">
    <property type="protein sequence ID" value="KRL61798.1"/>
    <property type="molecule type" value="Genomic_DNA"/>
</dbReference>